<dbReference type="Pfam" id="PF25385">
    <property type="entry name" value="HEAT_MEC1_N"/>
    <property type="match status" value="1"/>
</dbReference>
<dbReference type="InterPro" id="IPR058681">
    <property type="entry name" value="HEAT_MEC1_N"/>
</dbReference>
<dbReference type="InterPro" id="IPR056802">
    <property type="entry name" value="ATR-like_M-HEAT"/>
</dbReference>
<feature type="domain" description="UME" evidence="3">
    <location>
        <begin position="845"/>
        <end position="951"/>
    </location>
</feature>
<dbReference type="InterPro" id="IPR016024">
    <property type="entry name" value="ARM-type_fold"/>
</dbReference>
<dbReference type="GO" id="GO:0004674">
    <property type="term" value="F:protein serine/threonine kinase activity"/>
    <property type="evidence" value="ECO:0007669"/>
    <property type="project" value="UniProtKB-EC"/>
</dbReference>
<evidence type="ECO:0000256" key="2">
    <source>
        <dbReference type="ARBA" id="ARBA00022777"/>
    </source>
</evidence>
<evidence type="ECO:0000259" key="3">
    <source>
        <dbReference type="SMART" id="SM00802"/>
    </source>
</evidence>
<dbReference type="SMART" id="SM00802">
    <property type="entry name" value="UME"/>
    <property type="match status" value="1"/>
</dbReference>
<accession>A0A1B2JCP5</accession>
<dbReference type="Pfam" id="PF25030">
    <property type="entry name" value="M-HEAT_ATR"/>
    <property type="match status" value="1"/>
</dbReference>
<reference evidence="4 5" key="1">
    <citation type="submission" date="2016-02" db="EMBL/GenBank/DDBJ databases">
        <title>Comparative genomic and transcriptomic foundation for Pichia pastoris.</title>
        <authorList>
            <person name="Love K.R."/>
            <person name="Shah K.A."/>
            <person name="Whittaker C.A."/>
            <person name="Wu J."/>
            <person name="Bartlett M.C."/>
            <person name="Ma D."/>
            <person name="Leeson R.L."/>
            <person name="Priest M."/>
            <person name="Young S.K."/>
            <person name="Love J.C."/>
        </authorList>
    </citation>
    <scope>NUCLEOTIDE SEQUENCE [LARGE SCALE GENOMIC DNA]</scope>
    <source>
        <strain evidence="4 5">ATCC 28485</strain>
    </source>
</reference>
<keyword evidence="2" id="KW-0418">Kinase</keyword>
<dbReference type="EMBL" id="CP014585">
    <property type="protein sequence ID" value="ANZ75823.1"/>
    <property type="molecule type" value="Genomic_DNA"/>
</dbReference>
<protein>
    <recommendedName>
        <fullName evidence="1">non-specific serine/threonine protein kinase</fullName>
        <ecNumber evidence="1">2.7.11.1</ecNumber>
    </recommendedName>
</protein>
<dbReference type="SUPFAM" id="SSF48371">
    <property type="entry name" value="ARM repeat"/>
    <property type="match status" value="1"/>
</dbReference>
<dbReference type="InterPro" id="IPR012993">
    <property type="entry name" value="UME"/>
</dbReference>
<gene>
    <name evidence="4" type="ORF">ATY40_BA7502190</name>
</gene>
<keyword evidence="2" id="KW-0808">Transferase</keyword>
<evidence type="ECO:0000313" key="5">
    <source>
        <dbReference type="Proteomes" id="UP000094565"/>
    </source>
</evidence>
<organism evidence="4 5">
    <name type="scientific">Komagataella pastoris</name>
    <name type="common">Yeast</name>
    <name type="synonym">Pichia pastoris</name>
    <dbReference type="NCBI Taxonomy" id="4922"/>
    <lineage>
        <taxon>Eukaryota</taxon>
        <taxon>Fungi</taxon>
        <taxon>Dikarya</taxon>
        <taxon>Ascomycota</taxon>
        <taxon>Saccharomycotina</taxon>
        <taxon>Pichiomycetes</taxon>
        <taxon>Pichiales</taxon>
        <taxon>Pichiaceae</taxon>
        <taxon>Komagataella</taxon>
    </lineage>
</organism>
<dbReference type="Pfam" id="PF08064">
    <property type="entry name" value="UME"/>
    <property type="match status" value="1"/>
</dbReference>
<evidence type="ECO:0000313" key="4">
    <source>
        <dbReference type="EMBL" id="ANZ75823.1"/>
    </source>
</evidence>
<dbReference type="EC" id="2.7.11.1" evidence="1"/>
<dbReference type="Proteomes" id="UP000094565">
    <property type="component" value="Chromosome 2"/>
</dbReference>
<name>A0A1B2JCP5_PICPA</name>
<dbReference type="OrthoDB" id="381190at2759"/>
<proteinExistence type="predicted"/>
<evidence type="ECO:0000256" key="1">
    <source>
        <dbReference type="ARBA" id="ARBA00012513"/>
    </source>
</evidence>
<keyword evidence="5" id="KW-1185">Reference proteome</keyword>
<sequence>MTPEEHARLETLNQITDSVFKQSISNEEKFRSLKLIVFQALPAYQFKDITDSYLNSILVKVLKCLDLLAIELYLELIENKLYEKIIDVILPFLDLQYVRVEVGIQVKGIIVTIINLFHEKIRSPFHCTMIKEYLYRNVFEFNLSSLFALFTSNQGLITVDHPIHEIVQDNNKKLSILSSCVTLIQIFLEPKYSEILGLEDKAWELESSIRKVFFCLDSFLNSFKQQTEKLIDMPKNKFIHVLDYYTSILFTSLLKYFLEDLKFPSSKRFLLLSKAREFLHGNHLQQFPKLQVSLANCLLKLLYHLVIQDDVFVMKNSLNISPEWLLRAELSLDPLLVHVLNVCSIVFEYKSSDSFSFTKDHVRILSLPTTVSIHQLKLQILTSLMERNTNIDINRQLLLCRDNEVVSIVSPSNDISILLDPEVLPTDEQLSTWLKLVISNFNLPTLSDPEMIYLIQSLGKAACISAHDFNFPLGRCNKCDTVRQDSSHPMKYVSYSRSSSNSNHSISTILNLFHQLLELDSVWKSDVLTLNLLVSLRRVFTSYQPPPLTNSCLLWKFISSATTHNVREIRLLAVTLLSFYFITPQNTQYNNTFLKISTFLGQITLSDSNSYLTESTILAWAQLALVSGVSEHLYVTLMKLINYVGSQSQIQSTLAIHSLKTIAYIQEKTPYQLLYPFLPKFSVIVVKQLKSRPMLVDSFTRLISINLQAFLKRTQEYTVPYVLQSYKHDIIGIMAHELQTSKPELIEAHLPNILGYLLTINDPTLESDRLKITAILGNINGHYRKKSLKDLLKINFDYEFAWAVLQKYSPESQNEKSVRKALIFIARTTLSSKSEASNLTEEKILDLFFDKTILAIMQLFSFTINNLKGIQPEQSRLQALYSINYLIELSGSALVSCLPQIRTSLQVSIGSKHLQLESLECLRKLIVLLKDKDLYLILDFVVSLIVLKYDEFDDQSKNVCQSIMSILYSQKFDTLKKELTNYVFSLSSNQQFVSTVLKTRIDHRAPSLQLLSELAKRCNNDNKWVVILALESIESFLTVYDKSFHGEVVYRKKFSELAPLLMKTLLNTSFKFRFDDKGIASKCAKVISKIGLLDIPRSNHISKRDSSRVILRFNFSDTKESIRFVRTFIDIVLVKAFSASGNPSRQLYLAYSIQEYLKFMGLEEVDISSLEEKVGKASEPDVKLQLWNGFSDISKAIIAPLLHSKYTLQFHSYHPKEYPIFSIQKTHSQWLTGIVDDLLNRSQGKSGIYPHAQHIFFICTSAVRGGDLSVCEFILPYIWYSIIASGDEELVELLCLESSAILDTNIDELRFENARDSLKACYQTLFSVFDYCRECACVNKHGFSPSTSSSRRKYRQSNSQRLEGFLSRFPQELLAKRSAQCKFNERAILHLEESYRAKKISKEEFVSTIQSMYAEIDDIDALDGVLRKYSTASLDNKLAQVGFSDNWSITLEAFKTSAENEILHCNDNFKSNTRLLKTLLEQHYYSETLEKLSALTSQMNWKPSSIPTEWISIGLLASVFSRNIEDTKRWVVTIENTQKLHLPIHLSCFVFMKQQKR</sequence>